<feature type="signal peptide" evidence="3">
    <location>
        <begin position="1"/>
        <end position="18"/>
    </location>
</feature>
<feature type="binding site" evidence="2">
    <location>
        <position position="357"/>
    </location>
    <ligand>
        <name>L-glutamate</name>
        <dbReference type="ChEBI" id="CHEBI:29985"/>
    </ligand>
</feature>
<evidence type="ECO:0000313" key="5">
    <source>
        <dbReference type="Proteomes" id="UP000694557"/>
    </source>
</evidence>
<dbReference type="Gene3D" id="3.60.20.40">
    <property type="match status" value="1"/>
</dbReference>
<dbReference type="InterPro" id="IPR043137">
    <property type="entry name" value="GGT_ssub_C"/>
</dbReference>
<dbReference type="GO" id="GO:0002951">
    <property type="term" value="F:leukotriene-C(4) hydrolase"/>
    <property type="evidence" value="ECO:0007669"/>
    <property type="project" value="TreeGrafter"/>
</dbReference>
<feature type="chain" id="PRO_5034305753" evidence="3">
    <location>
        <begin position="19"/>
        <end position="431"/>
    </location>
</feature>
<dbReference type="AlphaFoldDB" id="A0A8C7IC65"/>
<keyword evidence="3" id="KW-0732">Signal</keyword>
<evidence type="ECO:0000256" key="3">
    <source>
        <dbReference type="SAM" id="SignalP"/>
    </source>
</evidence>
<reference evidence="4" key="1">
    <citation type="submission" date="2025-08" db="UniProtKB">
        <authorList>
            <consortium name="Ensembl"/>
        </authorList>
    </citation>
    <scope>IDENTIFICATION</scope>
</reference>
<comment type="similarity">
    <text evidence="1">Belongs to the gamma-glutamyltransferase family.</text>
</comment>
<dbReference type="GO" id="GO:1901750">
    <property type="term" value="P:leukotriene D4 biosynthetic process"/>
    <property type="evidence" value="ECO:0007669"/>
    <property type="project" value="TreeGrafter"/>
</dbReference>
<dbReference type="GO" id="GO:0005886">
    <property type="term" value="C:plasma membrane"/>
    <property type="evidence" value="ECO:0007669"/>
    <property type="project" value="TreeGrafter"/>
</dbReference>
<proteinExistence type="inferred from homology"/>
<evidence type="ECO:0000313" key="4">
    <source>
        <dbReference type="Ensembl" id="ENSOKIP00005068662.1"/>
    </source>
</evidence>
<dbReference type="Pfam" id="PF01019">
    <property type="entry name" value="G_glu_transpept"/>
    <property type="match status" value="3"/>
</dbReference>
<dbReference type="GO" id="GO:0036374">
    <property type="term" value="F:glutathione hydrolase activity"/>
    <property type="evidence" value="ECO:0007669"/>
    <property type="project" value="InterPro"/>
</dbReference>
<organism evidence="4 5">
    <name type="scientific">Oncorhynchus kisutch</name>
    <name type="common">Coho salmon</name>
    <name type="synonym">Salmo kisutch</name>
    <dbReference type="NCBI Taxonomy" id="8019"/>
    <lineage>
        <taxon>Eukaryota</taxon>
        <taxon>Metazoa</taxon>
        <taxon>Chordata</taxon>
        <taxon>Craniata</taxon>
        <taxon>Vertebrata</taxon>
        <taxon>Euteleostomi</taxon>
        <taxon>Actinopterygii</taxon>
        <taxon>Neopterygii</taxon>
        <taxon>Teleostei</taxon>
        <taxon>Protacanthopterygii</taxon>
        <taxon>Salmoniformes</taxon>
        <taxon>Salmonidae</taxon>
        <taxon>Salmoninae</taxon>
        <taxon>Oncorhynchus</taxon>
    </lineage>
</organism>
<dbReference type="InterPro" id="IPR000101">
    <property type="entry name" value="GGT_peptidase"/>
</dbReference>
<dbReference type="GO" id="GO:0006751">
    <property type="term" value="P:glutathione catabolic process"/>
    <property type="evidence" value="ECO:0007669"/>
    <property type="project" value="InterPro"/>
</dbReference>
<dbReference type="Proteomes" id="UP000694557">
    <property type="component" value="Unassembled WGS sequence"/>
</dbReference>
<dbReference type="SUPFAM" id="SSF56235">
    <property type="entry name" value="N-terminal nucleophile aminohydrolases (Ntn hydrolases)"/>
    <property type="match status" value="1"/>
</dbReference>
<dbReference type="Ensembl" id="ENSOKIT00005073035.1">
    <property type="protein sequence ID" value="ENSOKIP00005068662.1"/>
    <property type="gene ID" value="ENSOKIG00005029418.1"/>
</dbReference>
<keyword evidence="5" id="KW-1185">Reference proteome</keyword>
<feature type="binding site" evidence="2">
    <location>
        <position position="310"/>
    </location>
    <ligand>
        <name>L-glutamate</name>
        <dbReference type="ChEBI" id="CHEBI:29985"/>
    </ligand>
</feature>
<sequence length="431" mass="47519">MLSSLLAIALFWWTILDTDRQIARLTTCKLPSGDILQRGGSAVDGAIAALLCTSVINPQSMGIGGGPYSRTLLSLFSINGQKIYIFTTFLQVYPFYTYQWISASFFHTTIKLAREGFHVPQVLSHFIPLINRDETLPLCQLFIGKDGILLKVGNTVKFETFADTLEIIANQGADAFYTGKVAADLICNIKDILMENRQHSKYSLLTYQRYIEACKFSNGLRKRLTMASQDSAFTEQQFADHFRAMFSGDETHDAQYNIVTPYLDTMGNTHVSVMAEDGTAVSVICTINHMFGSRVFSPITSVIFNNELSDVCGNADHNATLMICFMVWLASEQPPSSMSAVVFQSKYKTLVSGGSGGSMITTGMALTHLLFGKSLEEAIAVPVGFVDCKNALKFDQITTIVEDLKALGHTVKVTKYSYNVVNTVEKDNAGY</sequence>
<dbReference type="InterPro" id="IPR029055">
    <property type="entry name" value="Ntn_hydrolases_N"/>
</dbReference>
<dbReference type="PANTHER" id="PTHR11686">
    <property type="entry name" value="GAMMA GLUTAMYL TRANSPEPTIDASE"/>
    <property type="match status" value="1"/>
</dbReference>
<feature type="binding site" evidence="2">
    <location>
        <begin position="336"/>
        <end position="337"/>
    </location>
    <ligand>
        <name>L-glutamate</name>
        <dbReference type="ChEBI" id="CHEBI:29985"/>
    </ligand>
</feature>
<evidence type="ECO:0000256" key="1">
    <source>
        <dbReference type="ARBA" id="ARBA00009381"/>
    </source>
</evidence>
<dbReference type="GO" id="GO:0006954">
    <property type="term" value="P:inflammatory response"/>
    <property type="evidence" value="ECO:0007669"/>
    <property type="project" value="TreeGrafter"/>
</dbReference>
<reference evidence="4" key="2">
    <citation type="submission" date="2025-09" db="UniProtKB">
        <authorList>
            <consortium name="Ensembl"/>
        </authorList>
    </citation>
    <scope>IDENTIFICATION</scope>
</reference>
<dbReference type="PANTHER" id="PTHR11686:SF19">
    <property type="entry name" value="GLUTATHIONE HYDROLASE 5 PROENZYME"/>
    <property type="match status" value="1"/>
</dbReference>
<accession>A0A8C7IC65</accession>
<dbReference type="GeneTree" id="ENSGT00940000155794"/>
<feature type="binding site" evidence="2">
    <location>
        <begin position="286"/>
        <end position="288"/>
    </location>
    <ligand>
        <name>L-glutamate</name>
        <dbReference type="ChEBI" id="CHEBI:29985"/>
    </ligand>
</feature>
<protein>
    <submittedName>
        <fullName evidence="4">Gamma-glutamyltransferase 5a</fullName>
    </submittedName>
</protein>
<evidence type="ECO:0000256" key="2">
    <source>
        <dbReference type="PIRSR" id="PIRSR600101-2"/>
    </source>
</evidence>
<name>A0A8C7IC65_ONCKI</name>